<feature type="domain" description="SLBB" evidence="17">
    <location>
        <begin position="261"/>
        <end position="346"/>
    </location>
</feature>
<organism evidence="18 19">
    <name type="scientific">Azotobacter chroococcum NCIMB 8003</name>
    <dbReference type="NCBI Taxonomy" id="1328314"/>
    <lineage>
        <taxon>Bacteria</taxon>
        <taxon>Pseudomonadati</taxon>
        <taxon>Pseudomonadota</taxon>
        <taxon>Gammaproteobacteria</taxon>
        <taxon>Pseudomonadales</taxon>
        <taxon>Pseudomonadaceae</taxon>
        <taxon>Azotobacter</taxon>
    </lineage>
</organism>
<evidence type="ECO:0000256" key="9">
    <source>
        <dbReference type="ARBA" id="ARBA00023065"/>
    </source>
</evidence>
<sequence>MEGFALSVLHTGSSPVHRTLAVILAATVGLQGCMFSPGQHLDTSDLPHKGPPDSPRFELVPITPRLVATQKAARIVETLPAELTSYAPGPYVIGIGDVLSITVWEHPELTTPAGAQQAPDANGRLVRPDGRLFYPYIGEIEAAGLTIEELRNSIAERLARYIESPQVDVAVTRFGGRRVILTGAFGNTGPMPLTTVPMTLPAAVGQAGVGGGADIARLIFKRDGQEYRLDLDALNRGGAELDRIYLKDGDQLHLPTSDSRRVFVLGEVNSPGPLSFRSRNMNLTEVIGSVRGLRQETSDPQAVYVIRGVQDPERDTAQIFQLDADSPVSMVLAAHFQIEPQDVVYVGAAGITRWNRFISQLFPSATFLSTGRGVGDDIDAITE</sequence>
<keyword evidence="13" id="KW-0998">Cell outer membrane</keyword>
<dbReference type="STRING" id="1328314.Achr_17660"/>
<dbReference type="KEGG" id="acx:Achr_17660"/>
<gene>
    <name evidence="18" type="ORF">Achr_17660</name>
</gene>
<evidence type="ECO:0000256" key="2">
    <source>
        <dbReference type="ARBA" id="ARBA00009450"/>
    </source>
</evidence>
<keyword evidence="10" id="KW-0626">Porin</keyword>
<dbReference type="Gene3D" id="3.30.1950.10">
    <property type="entry name" value="wza like domain"/>
    <property type="match status" value="1"/>
</dbReference>
<evidence type="ECO:0000256" key="1">
    <source>
        <dbReference type="ARBA" id="ARBA00004571"/>
    </source>
</evidence>
<evidence type="ECO:0000256" key="14">
    <source>
        <dbReference type="ARBA" id="ARBA00023288"/>
    </source>
</evidence>
<dbReference type="InterPro" id="IPR049712">
    <property type="entry name" value="Poly_export"/>
</dbReference>
<dbReference type="GO" id="GO:0015159">
    <property type="term" value="F:polysaccharide transmembrane transporter activity"/>
    <property type="evidence" value="ECO:0007669"/>
    <property type="project" value="InterPro"/>
</dbReference>
<name>A0A0C4WSG2_9GAMM</name>
<keyword evidence="6" id="KW-0812">Transmembrane</keyword>
<dbReference type="Gene3D" id="3.10.560.10">
    <property type="entry name" value="Outer membrane lipoprotein wza domain like"/>
    <property type="match status" value="2"/>
</dbReference>
<dbReference type="InterPro" id="IPR040716">
    <property type="entry name" value="Wza_C"/>
</dbReference>
<evidence type="ECO:0000256" key="5">
    <source>
        <dbReference type="ARBA" id="ARBA00022597"/>
    </source>
</evidence>
<evidence type="ECO:0000259" key="17">
    <source>
        <dbReference type="Pfam" id="PF22461"/>
    </source>
</evidence>
<dbReference type="Pfam" id="PF02563">
    <property type="entry name" value="Poly_export"/>
    <property type="match status" value="1"/>
</dbReference>
<dbReference type="GO" id="GO:0046930">
    <property type="term" value="C:pore complex"/>
    <property type="evidence" value="ECO:0007669"/>
    <property type="project" value="UniProtKB-KW"/>
</dbReference>
<dbReference type="Pfam" id="PF18412">
    <property type="entry name" value="Wza_C"/>
    <property type="match status" value="1"/>
</dbReference>
<evidence type="ECO:0000259" key="15">
    <source>
        <dbReference type="Pfam" id="PF02563"/>
    </source>
</evidence>
<evidence type="ECO:0000256" key="3">
    <source>
        <dbReference type="ARBA" id="ARBA00022448"/>
    </source>
</evidence>
<evidence type="ECO:0000256" key="13">
    <source>
        <dbReference type="ARBA" id="ARBA00023237"/>
    </source>
</evidence>
<evidence type="ECO:0000256" key="10">
    <source>
        <dbReference type="ARBA" id="ARBA00023114"/>
    </source>
</evidence>
<feature type="domain" description="Polysaccharide export protein N-terminal" evidence="15">
    <location>
        <begin position="87"/>
        <end position="172"/>
    </location>
</feature>
<keyword evidence="14" id="KW-0449">Lipoprotein</keyword>
<keyword evidence="3" id="KW-0813">Transport</keyword>
<dbReference type="PANTHER" id="PTHR33619">
    <property type="entry name" value="POLYSACCHARIDE EXPORT PROTEIN GFCE-RELATED"/>
    <property type="match status" value="1"/>
</dbReference>
<dbReference type="Proteomes" id="UP000068210">
    <property type="component" value="Chromosome"/>
</dbReference>
<evidence type="ECO:0000256" key="11">
    <source>
        <dbReference type="ARBA" id="ARBA00023136"/>
    </source>
</evidence>
<evidence type="ECO:0000256" key="6">
    <source>
        <dbReference type="ARBA" id="ARBA00022692"/>
    </source>
</evidence>
<evidence type="ECO:0000256" key="4">
    <source>
        <dbReference type="ARBA" id="ARBA00022452"/>
    </source>
</evidence>
<dbReference type="Pfam" id="PF22461">
    <property type="entry name" value="SLBB_2"/>
    <property type="match status" value="2"/>
</dbReference>
<keyword evidence="9" id="KW-0406">Ion transport</keyword>
<dbReference type="GO" id="GO:0009279">
    <property type="term" value="C:cell outer membrane"/>
    <property type="evidence" value="ECO:0007669"/>
    <property type="project" value="UniProtKB-SubCell"/>
</dbReference>
<dbReference type="GO" id="GO:0015288">
    <property type="term" value="F:porin activity"/>
    <property type="evidence" value="ECO:0007669"/>
    <property type="project" value="UniProtKB-KW"/>
</dbReference>
<keyword evidence="7" id="KW-0732">Signal</keyword>
<dbReference type="RefSeq" id="WP_039803651.1">
    <property type="nucleotide sequence ID" value="NZ_CP010415.1"/>
</dbReference>
<keyword evidence="11" id="KW-0472">Membrane</keyword>
<keyword evidence="12" id="KW-0564">Palmitate</keyword>
<evidence type="ECO:0000256" key="12">
    <source>
        <dbReference type="ARBA" id="ARBA00023139"/>
    </source>
</evidence>
<feature type="domain" description="Outer-membrane lipoprotein Wza C-terminal" evidence="16">
    <location>
        <begin position="349"/>
        <end position="378"/>
    </location>
</feature>
<dbReference type="PANTHER" id="PTHR33619:SF3">
    <property type="entry name" value="POLYSACCHARIDE EXPORT PROTEIN GFCE-RELATED"/>
    <property type="match status" value="1"/>
</dbReference>
<evidence type="ECO:0000313" key="19">
    <source>
        <dbReference type="Proteomes" id="UP000068210"/>
    </source>
</evidence>
<evidence type="ECO:0000256" key="7">
    <source>
        <dbReference type="ARBA" id="ARBA00022729"/>
    </source>
</evidence>
<comment type="subcellular location">
    <subcellularLocation>
        <location evidence="1">Cell outer membrane</location>
        <topology evidence="1">Multi-pass membrane protein</topology>
    </subcellularLocation>
</comment>
<protein>
    <submittedName>
        <fullName evidence="18">Periplasmic protein involved in polysaccharide export</fullName>
    </submittedName>
</protein>
<dbReference type="EMBL" id="CP010415">
    <property type="protein sequence ID" value="AJE21222.1"/>
    <property type="molecule type" value="Genomic_DNA"/>
</dbReference>
<dbReference type="InterPro" id="IPR054765">
    <property type="entry name" value="SLBB_dom"/>
</dbReference>
<dbReference type="HOGENOM" id="CLU_038343_4_2_6"/>
<evidence type="ECO:0000313" key="18">
    <source>
        <dbReference type="EMBL" id="AJE21222.1"/>
    </source>
</evidence>
<comment type="similarity">
    <text evidence="2">Belongs to the BexD/CtrA/VexA family.</text>
</comment>
<keyword evidence="8" id="KW-0625">Polysaccharide transport</keyword>
<keyword evidence="19" id="KW-1185">Reference proteome</keyword>
<keyword evidence="4" id="KW-1134">Transmembrane beta strand</keyword>
<keyword evidence="5" id="KW-0762">Sugar transport</keyword>
<proteinExistence type="inferred from homology"/>
<feature type="domain" description="SLBB" evidence="17">
    <location>
        <begin position="178"/>
        <end position="253"/>
    </location>
</feature>
<reference evidence="18 19" key="1">
    <citation type="journal article" date="2015" name="PLoS ONE">
        <title>Azotobacter Genomes: The Genome of Azotobacter chroococcum NCIMB 8003 (ATCC 4412).</title>
        <authorList>
            <person name="Robson R.L."/>
            <person name="Jones R."/>
            <person name="Robson R.M."/>
            <person name="Schwartz A."/>
            <person name="Richardson T.H."/>
        </authorList>
    </citation>
    <scope>NUCLEOTIDE SEQUENCE [LARGE SCALE GENOMIC DNA]</scope>
    <source>
        <strain evidence="18 19">NCIMB 8003</strain>
    </source>
</reference>
<evidence type="ECO:0000259" key="16">
    <source>
        <dbReference type="Pfam" id="PF18412"/>
    </source>
</evidence>
<dbReference type="AlphaFoldDB" id="A0A0C4WSG2"/>
<dbReference type="GO" id="GO:0006811">
    <property type="term" value="P:monoatomic ion transport"/>
    <property type="evidence" value="ECO:0007669"/>
    <property type="project" value="UniProtKB-KW"/>
</dbReference>
<dbReference type="InterPro" id="IPR003715">
    <property type="entry name" value="Poly_export_N"/>
</dbReference>
<evidence type="ECO:0000256" key="8">
    <source>
        <dbReference type="ARBA" id="ARBA00023047"/>
    </source>
</evidence>
<accession>A0A0C4WSG2</accession>